<reference evidence="3 4" key="1">
    <citation type="submission" date="2021-06" db="EMBL/GenBank/DDBJ databases">
        <title>Genome-based taxonomic framework of Microbacterium strains isolated from marine environment, the description of four new species and reclassification of four preexisting species.</title>
        <authorList>
            <person name="Lee S.D."/>
            <person name="Kim S.-M."/>
            <person name="Byeon Y.-S."/>
            <person name="Yang H.L."/>
            <person name="Kim I.S."/>
        </authorList>
    </citation>
    <scope>NUCLEOTIDE SEQUENCE [LARGE SCALE GENOMIC DNA]</scope>
    <source>
        <strain evidence="3 4">SSW1-36</strain>
    </source>
</reference>
<dbReference type="RefSeq" id="WP_247955890.1">
    <property type="nucleotide sequence ID" value="NZ_CP078077.1"/>
</dbReference>
<name>A0ABY4IQY3_9MICO</name>
<protein>
    <recommendedName>
        <fullName evidence="5">Gram-positive cocci surface proteins LPxTG domain-containing protein</fullName>
    </recommendedName>
</protein>
<keyword evidence="1" id="KW-0812">Transmembrane</keyword>
<keyword evidence="1" id="KW-1133">Transmembrane helix</keyword>
<keyword evidence="1" id="KW-0472">Membrane</keyword>
<sequence length="199" mass="19048">MLKKLAAISLAAGVIILAAPTAASAASSDSYADKPSVTVNDPIIDICDVSTIVFGAGSFQPSEVVGVSVSGLRADESEISGNTAAADGSLTVSFRPPSGGSGAYAITFTGAGANAAARAASVAGIGQYTAVITVSGTSSCDHDPSVAAAGTELPLTGDGSIELALTGGSISPWVIGGGAAALAVGGGLVVIGAARRKRA</sequence>
<keyword evidence="2" id="KW-0732">Signal</keyword>
<dbReference type="EMBL" id="CP078077">
    <property type="protein sequence ID" value="UPL15199.1"/>
    <property type="molecule type" value="Genomic_DNA"/>
</dbReference>
<evidence type="ECO:0000256" key="1">
    <source>
        <dbReference type="SAM" id="Phobius"/>
    </source>
</evidence>
<dbReference type="Proteomes" id="UP000831963">
    <property type="component" value="Chromosome"/>
</dbReference>
<proteinExistence type="predicted"/>
<keyword evidence="4" id="KW-1185">Reference proteome</keyword>
<organism evidence="3 4">
    <name type="scientific">Microbacterium galbinum</name>
    <dbReference type="NCBI Taxonomy" id="2851646"/>
    <lineage>
        <taxon>Bacteria</taxon>
        <taxon>Bacillati</taxon>
        <taxon>Actinomycetota</taxon>
        <taxon>Actinomycetes</taxon>
        <taxon>Micrococcales</taxon>
        <taxon>Microbacteriaceae</taxon>
        <taxon>Microbacterium</taxon>
    </lineage>
</organism>
<feature type="signal peptide" evidence="2">
    <location>
        <begin position="1"/>
        <end position="25"/>
    </location>
</feature>
<gene>
    <name evidence="3" type="ORF">KV396_12245</name>
</gene>
<evidence type="ECO:0000313" key="4">
    <source>
        <dbReference type="Proteomes" id="UP000831963"/>
    </source>
</evidence>
<feature type="transmembrane region" description="Helical" evidence="1">
    <location>
        <begin position="173"/>
        <end position="194"/>
    </location>
</feature>
<accession>A0ABY4IQY3</accession>
<evidence type="ECO:0000313" key="3">
    <source>
        <dbReference type="EMBL" id="UPL15199.1"/>
    </source>
</evidence>
<evidence type="ECO:0000256" key="2">
    <source>
        <dbReference type="SAM" id="SignalP"/>
    </source>
</evidence>
<feature type="chain" id="PRO_5046564769" description="Gram-positive cocci surface proteins LPxTG domain-containing protein" evidence="2">
    <location>
        <begin position="26"/>
        <end position="199"/>
    </location>
</feature>
<evidence type="ECO:0008006" key="5">
    <source>
        <dbReference type="Google" id="ProtNLM"/>
    </source>
</evidence>